<keyword evidence="2" id="KW-1185">Reference proteome</keyword>
<dbReference type="AlphaFoldDB" id="T0JB36"/>
<dbReference type="Pfam" id="PF13344">
    <property type="entry name" value="Hydrolase_6"/>
    <property type="match status" value="1"/>
</dbReference>
<dbReference type="Pfam" id="PF13242">
    <property type="entry name" value="Hydrolase_like"/>
    <property type="match status" value="1"/>
</dbReference>
<dbReference type="Proteomes" id="UP000015523">
    <property type="component" value="Unassembled WGS sequence"/>
</dbReference>
<dbReference type="PANTHER" id="PTHR19288">
    <property type="entry name" value="4-NITROPHENYLPHOSPHATASE-RELATED"/>
    <property type="match status" value="1"/>
</dbReference>
<evidence type="ECO:0008006" key="3">
    <source>
        <dbReference type="Google" id="ProtNLM"/>
    </source>
</evidence>
<protein>
    <recommendedName>
        <fullName evidence="3">HAD family hydrolase</fullName>
    </recommendedName>
</protein>
<gene>
    <name evidence="1" type="ORF">M529_01065</name>
</gene>
<dbReference type="GO" id="GO:0016791">
    <property type="term" value="F:phosphatase activity"/>
    <property type="evidence" value="ECO:0007669"/>
    <property type="project" value="TreeGrafter"/>
</dbReference>
<dbReference type="InterPro" id="IPR036412">
    <property type="entry name" value="HAD-like_sf"/>
</dbReference>
<name>T0JB36_9SPHN</name>
<organism evidence="1 2">
    <name type="scientific">Sphingobium ummariense RL-3</name>
    <dbReference type="NCBI Taxonomy" id="1346791"/>
    <lineage>
        <taxon>Bacteria</taxon>
        <taxon>Pseudomonadati</taxon>
        <taxon>Pseudomonadota</taxon>
        <taxon>Alphaproteobacteria</taxon>
        <taxon>Sphingomonadales</taxon>
        <taxon>Sphingomonadaceae</taxon>
        <taxon>Sphingobium</taxon>
    </lineage>
</organism>
<dbReference type="InterPro" id="IPR006357">
    <property type="entry name" value="HAD-SF_hydro_IIA"/>
</dbReference>
<evidence type="ECO:0000313" key="1">
    <source>
        <dbReference type="EMBL" id="EQB34067.1"/>
    </source>
</evidence>
<evidence type="ECO:0000313" key="2">
    <source>
        <dbReference type="Proteomes" id="UP000015523"/>
    </source>
</evidence>
<dbReference type="STRING" id="1346791.M529_01065"/>
<dbReference type="SUPFAM" id="SSF56784">
    <property type="entry name" value="HAD-like"/>
    <property type="match status" value="1"/>
</dbReference>
<reference evidence="1 2" key="1">
    <citation type="journal article" date="2013" name="Genome Announc.">
        <title>Draft Genome Sequence of Sphingobium ummariense Strain RL-3, a Hexachlorocyclohexane-Degrading Bacterium.</title>
        <authorList>
            <person name="Kohli P."/>
            <person name="Dua A."/>
            <person name="Sangwan N."/>
            <person name="Oldach P."/>
            <person name="Khurana J.P."/>
            <person name="Lal R."/>
        </authorList>
    </citation>
    <scope>NUCLEOTIDE SEQUENCE [LARGE SCALE GENOMIC DNA]</scope>
    <source>
        <strain evidence="1 2">RL-3</strain>
    </source>
</reference>
<dbReference type="RefSeq" id="WP_021316270.1">
    <property type="nucleotide sequence ID" value="NZ_AUWY01000021.1"/>
</dbReference>
<dbReference type="InterPro" id="IPR023214">
    <property type="entry name" value="HAD_sf"/>
</dbReference>
<dbReference type="GO" id="GO:0005737">
    <property type="term" value="C:cytoplasm"/>
    <property type="evidence" value="ECO:0007669"/>
    <property type="project" value="TreeGrafter"/>
</dbReference>
<dbReference type="eggNOG" id="COG0647">
    <property type="taxonomic scope" value="Bacteria"/>
</dbReference>
<sequence>MSFGGLPPLGRAERRAVHAAKGLLLDWDGCVAIDNRVMPGARSLIARHAERVAIISNNSTHLPEDFAAILAQHGLAVSQDRIFMAGAEAIRHVAEQGYQRVMLLSASRMRRFACGAGVPLVRDDPDVVVLMRDARFTYAKLQRAINALRDGAALVVANADRTHPGAGDRLVPETGALLAALLACVREAEAGMVVIGKPGPLLFERACARLAVRPEEAVMIGDNPDTDGEGALAFGIRPILIGGASPLRFEHLIEA</sequence>
<dbReference type="Gene3D" id="3.40.50.1000">
    <property type="entry name" value="HAD superfamily/HAD-like"/>
    <property type="match status" value="2"/>
</dbReference>
<comment type="caution">
    <text evidence="1">The sequence shown here is derived from an EMBL/GenBank/DDBJ whole genome shotgun (WGS) entry which is preliminary data.</text>
</comment>
<dbReference type="PANTHER" id="PTHR19288:SF46">
    <property type="entry name" value="HALOACID DEHALOGENASE-LIKE HYDROLASE DOMAIN-CONTAINING PROTEIN 2"/>
    <property type="match status" value="1"/>
</dbReference>
<proteinExistence type="predicted"/>
<dbReference type="EMBL" id="AUWY01000021">
    <property type="protein sequence ID" value="EQB34067.1"/>
    <property type="molecule type" value="Genomic_DNA"/>
</dbReference>
<dbReference type="PATRIC" id="fig|1346791.3.peg.201"/>
<accession>T0JB36</accession>